<protein>
    <submittedName>
        <fullName evidence="2">Uncharacterized protein</fullName>
    </submittedName>
</protein>
<accession>A0AC35FE01</accession>
<reference evidence="2" key="1">
    <citation type="submission" date="2022-11" db="UniProtKB">
        <authorList>
            <consortium name="WormBaseParasite"/>
        </authorList>
    </citation>
    <scope>IDENTIFICATION</scope>
</reference>
<proteinExistence type="predicted"/>
<evidence type="ECO:0000313" key="1">
    <source>
        <dbReference type="Proteomes" id="UP000887580"/>
    </source>
</evidence>
<dbReference type="Proteomes" id="UP000887580">
    <property type="component" value="Unplaced"/>
</dbReference>
<name>A0AC35FE01_9BILA</name>
<organism evidence="1 2">
    <name type="scientific">Panagrolaimus sp. PS1159</name>
    <dbReference type="NCBI Taxonomy" id="55785"/>
    <lineage>
        <taxon>Eukaryota</taxon>
        <taxon>Metazoa</taxon>
        <taxon>Ecdysozoa</taxon>
        <taxon>Nematoda</taxon>
        <taxon>Chromadorea</taxon>
        <taxon>Rhabditida</taxon>
        <taxon>Tylenchina</taxon>
        <taxon>Panagrolaimomorpha</taxon>
        <taxon>Panagrolaimoidea</taxon>
        <taxon>Panagrolaimidae</taxon>
        <taxon>Panagrolaimus</taxon>
    </lineage>
</organism>
<sequence>MRRNIYLTCTRRQRQNLLTPPSQHGKPREETSVKESLKNIVSKNDSKKSTKGSIKDSEKSKSSKSRRGEPRETLVSTKKMSKETPKSSEKDSSIRTAGRNSLQTEPPTLNSQDSIQPVLPPIQQRTIRSNRSLRLPTYPLMLPSENNNNNNQQQPSSTSTRVTRSSIRNSLIESNLIPSEPRVTVLPQNAAPHSVEKTQSTTENKKNKKKSSGSKSSKSESAQVFKGKDQKPIKQKKIVKEESSPWEKLITKGKANEKDSASTARKKTSKKSKGSKKSKSSKSSSRMKNLWSKPKNLEKN</sequence>
<dbReference type="WBParaSite" id="PS1159_v2.g16430.t1">
    <property type="protein sequence ID" value="PS1159_v2.g16430.t1"/>
    <property type="gene ID" value="PS1159_v2.g16430"/>
</dbReference>
<evidence type="ECO:0000313" key="2">
    <source>
        <dbReference type="WBParaSite" id="PS1159_v2.g16430.t1"/>
    </source>
</evidence>